<sequence length="362" mass="42416">MLRFDDLYRLFGRINESSPNSPDGTGSNESKRRQPPIYIVGREKNLFLIARDDKYKKKTCIEKVETNPNNNTIERSQLYVHEFLMKCVCASLNAEKNILAFTTYRKKKEDQDGLYESYLVELEDTIGPNRFLFSGAADATYRSIQFIHDTYSKNTSSFFFSKDKERIELYNIETKKQKNVTKIQSQPEKQFNLVKSYLWMEWDPISSLLYFITISDQNETEVQNKIAQGAKTVDVLCEFKCRSFVDPRKPIRLSNFEFTLTITIPVESLLNRKDHYEHYPWRNGHCSPDTTLLFKVIRLSNNGICLCQQIPPSQQTPSTTVILYILHHHAKFTFNVPENHCKHRAFFSSLYDYLMVYIPGYC</sequence>
<dbReference type="GO" id="GO:0005802">
    <property type="term" value="C:trans-Golgi network"/>
    <property type="evidence" value="ECO:0007669"/>
    <property type="project" value="TreeGrafter"/>
</dbReference>
<evidence type="ECO:0000313" key="2">
    <source>
        <dbReference type="EMBL" id="KAL0476605.1"/>
    </source>
</evidence>
<feature type="region of interest" description="Disordered" evidence="1">
    <location>
        <begin position="15"/>
        <end position="35"/>
    </location>
</feature>
<protein>
    <submittedName>
        <fullName evidence="2">Uncharacterized protein</fullName>
    </submittedName>
</protein>
<dbReference type="PANTHER" id="PTHR13630">
    <property type="entry name" value="GAMMA-SECRETASE-ACTIVATING PROTEIN"/>
    <property type="match status" value="1"/>
</dbReference>
<dbReference type="GO" id="GO:1902004">
    <property type="term" value="P:positive regulation of amyloid-beta formation"/>
    <property type="evidence" value="ECO:0007669"/>
    <property type="project" value="TreeGrafter"/>
</dbReference>
<dbReference type="EMBL" id="JAOPGA020000060">
    <property type="protein sequence ID" value="KAL0476605.1"/>
    <property type="molecule type" value="Genomic_DNA"/>
</dbReference>
<dbReference type="InterPro" id="IPR026172">
    <property type="entry name" value="GSAP_fam"/>
</dbReference>
<feature type="compositionally biased region" description="Polar residues" evidence="1">
    <location>
        <begin position="15"/>
        <end position="28"/>
    </location>
</feature>
<evidence type="ECO:0000256" key="1">
    <source>
        <dbReference type="SAM" id="MobiDB-lite"/>
    </source>
</evidence>
<dbReference type="AlphaFoldDB" id="A0AAW2YI32"/>
<evidence type="ECO:0000313" key="3">
    <source>
        <dbReference type="Proteomes" id="UP001431209"/>
    </source>
</evidence>
<dbReference type="Proteomes" id="UP001431209">
    <property type="component" value="Unassembled WGS sequence"/>
</dbReference>
<name>A0AAW2YI32_9EUKA</name>
<proteinExistence type="predicted"/>
<comment type="caution">
    <text evidence="2">The sequence shown here is derived from an EMBL/GenBank/DDBJ whole genome shotgun (WGS) entry which is preliminary data.</text>
</comment>
<reference evidence="2 3" key="1">
    <citation type="submission" date="2024-03" db="EMBL/GenBank/DDBJ databases">
        <title>The Acrasis kona genome and developmental transcriptomes reveal deep origins of eukaryotic multicellular pathways.</title>
        <authorList>
            <person name="Sheikh S."/>
            <person name="Fu C.-J."/>
            <person name="Brown M.W."/>
            <person name="Baldauf S.L."/>
        </authorList>
    </citation>
    <scope>NUCLEOTIDE SEQUENCE [LARGE SCALE GENOMIC DNA]</scope>
    <source>
        <strain evidence="2 3">ATCC MYA-3509</strain>
    </source>
</reference>
<accession>A0AAW2YI32</accession>
<keyword evidence="3" id="KW-1185">Reference proteome</keyword>
<dbReference type="PANTHER" id="PTHR13630:SF1">
    <property type="entry name" value="GAMMA-SECRETASE-ACTIVATING PROTEIN"/>
    <property type="match status" value="1"/>
</dbReference>
<feature type="non-terminal residue" evidence="2">
    <location>
        <position position="362"/>
    </location>
</feature>
<gene>
    <name evidence="2" type="ORF">AKO1_002842</name>
</gene>
<organism evidence="2 3">
    <name type="scientific">Acrasis kona</name>
    <dbReference type="NCBI Taxonomy" id="1008807"/>
    <lineage>
        <taxon>Eukaryota</taxon>
        <taxon>Discoba</taxon>
        <taxon>Heterolobosea</taxon>
        <taxon>Tetramitia</taxon>
        <taxon>Eutetramitia</taxon>
        <taxon>Acrasidae</taxon>
        <taxon>Acrasis</taxon>
    </lineage>
</organism>